<evidence type="ECO:0000313" key="2">
    <source>
        <dbReference type="Proteomes" id="UP000324222"/>
    </source>
</evidence>
<organism evidence="1 2">
    <name type="scientific">Portunus trituberculatus</name>
    <name type="common">Swimming crab</name>
    <name type="synonym">Neptunus trituberculatus</name>
    <dbReference type="NCBI Taxonomy" id="210409"/>
    <lineage>
        <taxon>Eukaryota</taxon>
        <taxon>Metazoa</taxon>
        <taxon>Ecdysozoa</taxon>
        <taxon>Arthropoda</taxon>
        <taxon>Crustacea</taxon>
        <taxon>Multicrustacea</taxon>
        <taxon>Malacostraca</taxon>
        <taxon>Eumalacostraca</taxon>
        <taxon>Eucarida</taxon>
        <taxon>Decapoda</taxon>
        <taxon>Pleocyemata</taxon>
        <taxon>Brachyura</taxon>
        <taxon>Eubrachyura</taxon>
        <taxon>Portunoidea</taxon>
        <taxon>Portunidae</taxon>
        <taxon>Portuninae</taxon>
        <taxon>Portunus</taxon>
    </lineage>
</organism>
<keyword evidence="2" id="KW-1185">Reference proteome</keyword>
<dbReference type="AlphaFoldDB" id="A0A5B7DNA1"/>
<name>A0A5B7DNA1_PORTR</name>
<comment type="caution">
    <text evidence="1">The sequence shown here is derived from an EMBL/GenBank/DDBJ whole genome shotgun (WGS) entry which is preliminary data.</text>
</comment>
<evidence type="ECO:0000313" key="1">
    <source>
        <dbReference type="EMBL" id="MPC22597.1"/>
    </source>
</evidence>
<protein>
    <submittedName>
        <fullName evidence="1">Uncharacterized protein</fullName>
    </submittedName>
</protein>
<dbReference type="EMBL" id="VSRR010001105">
    <property type="protein sequence ID" value="MPC22597.1"/>
    <property type="molecule type" value="Genomic_DNA"/>
</dbReference>
<gene>
    <name evidence="1" type="ORF">E2C01_015614</name>
</gene>
<sequence length="84" mass="9777">MIIERDDDKRHRVRNCTSRTPASAAHTRLAHWCPHCSARRVIKGVQEIKLIAKSAPWSPKYKLLRVASLLRLARPPEREWRIDG</sequence>
<reference evidence="1 2" key="1">
    <citation type="submission" date="2019-05" db="EMBL/GenBank/DDBJ databases">
        <title>Another draft genome of Portunus trituberculatus and its Hox gene families provides insights of decapod evolution.</title>
        <authorList>
            <person name="Jeong J.-H."/>
            <person name="Song I."/>
            <person name="Kim S."/>
            <person name="Choi T."/>
            <person name="Kim D."/>
            <person name="Ryu S."/>
            <person name="Kim W."/>
        </authorList>
    </citation>
    <scope>NUCLEOTIDE SEQUENCE [LARGE SCALE GENOMIC DNA]</scope>
    <source>
        <tissue evidence="1">Muscle</tissue>
    </source>
</reference>
<proteinExistence type="predicted"/>
<dbReference type="Proteomes" id="UP000324222">
    <property type="component" value="Unassembled WGS sequence"/>
</dbReference>
<accession>A0A5B7DNA1</accession>